<gene>
    <name evidence="2" type="ORF">ACE3NQ_26365</name>
</gene>
<dbReference type="InterPro" id="IPR011009">
    <property type="entry name" value="Kinase-like_dom_sf"/>
</dbReference>
<evidence type="ECO:0000259" key="1">
    <source>
        <dbReference type="Pfam" id="PF01636"/>
    </source>
</evidence>
<feature type="domain" description="Aminoglycoside phosphotransferase" evidence="1">
    <location>
        <begin position="18"/>
        <end position="78"/>
    </location>
</feature>
<dbReference type="Gene3D" id="3.30.200.20">
    <property type="entry name" value="Phosphorylase Kinase, domain 1"/>
    <property type="match status" value="1"/>
</dbReference>
<dbReference type="SUPFAM" id="SSF56112">
    <property type="entry name" value="Protein kinase-like (PK-like)"/>
    <property type="match status" value="1"/>
</dbReference>
<reference evidence="2 3" key="1">
    <citation type="submission" date="2024-09" db="EMBL/GenBank/DDBJ databases">
        <authorList>
            <person name="Ruan L."/>
        </authorList>
    </citation>
    <scope>NUCLEOTIDE SEQUENCE [LARGE SCALE GENOMIC DNA]</scope>
    <source>
        <strain evidence="2 3">D33</strain>
    </source>
</reference>
<name>A0ABV5BFF1_9BACL</name>
<dbReference type="InterPro" id="IPR002575">
    <property type="entry name" value="Aminoglycoside_PTrfase"/>
</dbReference>
<organism evidence="2 3">
    <name type="scientific">Paenibacillus terreus</name>
    <dbReference type="NCBI Taxonomy" id="1387834"/>
    <lineage>
        <taxon>Bacteria</taxon>
        <taxon>Bacillati</taxon>
        <taxon>Bacillota</taxon>
        <taxon>Bacilli</taxon>
        <taxon>Bacillales</taxon>
        <taxon>Paenibacillaceae</taxon>
        <taxon>Paenibacillus</taxon>
    </lineage>
</organism>
<protein>
    <submittedName>
        <fullName evidence="2">Phosphotransferase</fullName>
    </submittedName>
</protein>
<keyword evidence="3" id="KW-1185">Reference proteome</keyword>
<proteinExistence type="predicted"/>
<evidence type="ECO:0000313" key="2">
    <source>
        <dbReference type="EMBL" id="MFB5684433.1"/>
    </source>
</evidence>
<evidence type="ECO:0000313" key="3">
    <source>
        <dbReference type="Proteomes" id="UP001580407"/>
    </source>
</evidence>
<dbReference type="EMBL" id="JBHILM010000041">
    <property type="protein sequence ID" value="MFB5684433.1"/>
    <property type="molecule type" value="Genomic_DNA"/>
</dbReference>
<dbReference type="Proteomes" id="UP001580407">
    <property type="component" value="Unassembled WGS sequence"/>
</dbReference>
<dbReference type="RefSeq" id="WP_375528117.1">
    <property type="nucleotide sequence ID" value="NZ_JBHILM010000041.1"/>
</dbReference>
<comment type="caution">
    <text evidence="2">The sequence shown here is derived from an EMBL/GenBank/DDBJ whole genome shotgun (WGS) entry which is preliminary data.</text>
</comment>
<dbReference type="Pfam" id="PF01636">
    <property type="entry name" value="APH"/>
    <property type="match status" value="1"/>
</dbReference>
<accession>A0ABV5BFF1</accession>
<sequence>MINELIRRYWPAYSGRLEKRPGGWNNTTFFVEGNRYKGIFRIYETHKDHEKIRFEHAVLEALQHQPLSFKVPAPVRTADGDTLVQLGADEGKYPCSKDEKVMNRASLTMYISFLTKSDLRGGV</sequence>